<evidence type="ECO:0000256" key="1">
    <source>
        <dbReference type="ARBA" id="ARBA00022741"/>
    </source>
</evidence>
<reference evidence="3 4" key="1">
    <citation type="submission" date="2024-07" db="EMBL/GenBank/DDBJ databases">
        <authorList>
            <person name="Akdeniz Z."/>
        </authorList>
    </citation>
    <scope>NUCLEOTIDE SEQUENCE [LARGE SCALE GENOMIC DNA]</scope>
</reference>
<keyword evidence="2" id="KW-0342">GTP-binding</keyword>
<dbReference type="InterPro" id="IPR027417">
    <property type="entry name" value="P-loop_NTPase"/>
</dbReference>
<gene>
    <name evidence="3" type="ORF">HINF_LOCUS44603</name>
</gene>
<evidence type="ECO:0000256" key="2">
    <source>
        <dbReference type="ARBA" id="ARBA00023134"/>
    </source>
</evidence>
<dbReference type="Gene3D" id="3.40.50.300">
    <property type="entry name" value="P-loop containing nucleotide triphosphate hydrolases"/>
    <property type="match status" value="1"/>
</dbReference>
<evidence type="ECO:0000313" key="3">
    <source>
        <dbReference type="EMBL" id="CAL6051927.1"/>
    </source>
</evidence>
<accession>A0ABP1K4L8</accession>
<dbReference type="InterPro" id="IPR006689">
    <property type="entry name" value="Small_GTPase_ARF/SAR"/>
</dbReference>
<dbReference type="EMBL" id="CAXDID020000190">
    <property type="protein sequence ID" value="CAL6051927.1"/>
    <property type="molecule type" value="Genomic_DNA"/>
</dbReference>
<dbReference type="PANTHER" id="PTHR11711">
    <property type="entry name" value="ADP RIBOSYLATION FACTOR-RELATED"/>
    <property type="match status" value="1"/>
</dbReference>
<name>A0ABP1K4L8_9EUKA</name>
<keyword evidence="1" id="KW-0547">Nucleotide-binding</keyword>
<protein>
    <submittedName>
        <fullName evidence="3">ADP-ribosylation_factor</fullName>
    </submittedName>
</protein>
<comment type="caution">
    <text evidence="3">The sequence shown here is derived from an EMBL/GenBank/DDBJ whole genome shotgun (WGS) entry which is preliminary data.</text>
</comment>
<evidence type="ECO:0000313" key="4">
    <source>
        <dbReference type="Proteomes" id="UP001642409"/>
    </source>
</evidence>
<organism evidence="3 4">
    <name type="scientific">Hexamita inflata</name>
    <dbReference type="NCBI Taxonomy" id="28002"/>
    <lineage>
        <taxon>Eukaryota</taxon>
        <taxon>Metamonada</taxon>
        <taxon>Diplomonadida</taxon>
        <taxon>Hexamitidae</taxon>
        <taxon>Hexamitinae</taxon>
        <taxon>Hexamita</taxon>
    </lineage>
</organism>
<dbReference type="InterPro" id="IPR024156">
    <property type="entry name" value="Small_GTPase_ARF"/>
</dbReference>
<keyword evidence="4" id="KW-1185">Reference proteome</keyword>
<dbReference type="SUPFAM" id="SSF52540">
    <property type="entry name" value="P-loop containing nucleoside triphosphate hydrolases"/>
    <property type="match status" value="1"/>
</dbReference>
<dbReference type="Proteomes" id="UP001642409">
    <property type="component" value="Unassembled WGS sequence"/>
</dbReference>
<proteinExistence type="predicted"/>
<dbReference type="Pfam" id="PF00025">
    <property type="entry name" value="Arf"/>
    <property type="match status" value="2"/>
</dbReference>
<sequence>MCMRIPLQKLPKVVILGIESSGKSTLYNYLKTGVPGTTTPTKRFSQSSVNIQAMKSAKPSILVDPRTGQRLLKLKHADVVSVSRRVSLFDISGMKAQRERWIHHLQNVDRIVFVIDSSAPLQPQLTDLKQVMCHPHSQEAQLIICLNKSDTGADLKMQITNYVNEEPVFKQFLNDESLGVVRTNFQTGLGVGEIAQFLCV</sequence>